<feature type="region of interest" description="Disordered" evidence="1">
    <location>
        <begin position="22"/>
        <end position="72"/>
    </location>
</feature>
<dbReference type="InterPro" id="IPR045794">
    <property type="entry name" value="Trypco1"/>
</dbReference>
<dbReference type="RefSeq" id="WP_046591905.1">
    <property type="nucleotide sequence ID" value="NZ_LAVA02000097.1"/>
</dbReference>
<comment type="caution">
    <text evidence="3">The sequence shown here is derived from an EMBL/GenBank/DDBJ whole genome shotgun (WGS) entry which is preliminary data.</text>
</comment>
<evidence type="ECO:0000259" key="2">
    <source>
        <dbReference type="Pfam" id="PF19493"/>
    </source>
</evidence>
<evidence type="ECO:0000313" key="4">
    <source>
        <dbReference type="Proteomes" id="UP000034196"/>
    </source>
</evidence>
<feature type="compositionally biased region" description="Acidic residues" evidence="1">
    <location>
        <begin position="36"/>
        <end position="47"/>
    </location>
</feature>
<reference evidence="3" key="1">
    <citation type="submission" date="2016-10" db="EMBL/GenBank/DDBJ databases">
        <title>Genome sequence of Streptomyces mangrovisoli MUSC 149.</title>
        <authorList>
            <person name="Lee L.-H."/>
            <person name="Ser H.-L."/>
        </authorList>
    </citation>
    <scope>NUCLEOTIDE SEQUENCE [LARGE SCALE GENOMIC DNA]</scope>
    <source>
        <strain evidence="3">MUSC 149</strain>
    </source>
</reference>
<evidence type="ECO:0000313" key="3">
    <source>
        <dbReference type="EMBL" id="OIJ63595.1"/>
    </source>
</evidence>
<organism evidence="3 4">
    <name type="scientific">Streptomyces mangrovisoli</name>
    <dbReference type="NCBI Taxonomy" id="1428628"/>
    <lineage>
        <taxon>Bacteria</taxon>
        <taxon>Bacillati</taxon>
        <taxon>Actinomycetota</taxon>
        <taxon>Actinomycetes</taxon>
        <taxon>Kitasatosporales</taxon>
        <taxon>Streptomycetaceae</taxon>
        <taxon>Streptomyces</taxon>
    </lineage>
</organism>
<accession>A0A1J4NMS0</accession>
<dbReference type="NCBIfam" id="NF041216">
    <property type="entry name" value="CU044_2847_fam"/>
    <property type="match status" value="1"/>
</dbReference>
<dbReference type="Pfam" id="PF19493">
    <property type="entry name" value="Trypco1"/>
    <property type="match status" value="1"/>
</dbReference>
<feature type="domain" description="Trypsin-co-occurring" evidence="2">
    <location>
        <begin position="48"/>
        <end position="148"/>
    </location>
</feature>
<dbReference type="OrthoDB" id="4828173at2"/>
<name>A0A1J4NMS0_9ACTN</name>
<keyword evidence="4" id="KW-1185">Reference proteome</keyword>
<sequence length="162" mass="16771">MGERIQEIRLPDGTPVLARLTVLPLTPDGASAQGEGEGDGEQYDAEPYEGAPRDGDPRQGGPYEAESYDGEQYDDVGTLDAIAGRVLGLRSLITGIGASVHDAAKAVKPDEISTEFAVELALKPNKAIAAVLADGEAKASLTVTLTWHLGGRDAGGEQGTDA</sequence>
<protein>
    <recommendedName>
        <fullName evidence="2">Trypsin-co-occurring domain-containing protein</fullName>
    </recommendedName>
</protein>
<dbReference type="AlphaFoldDB" id="A0A1J4NMS0"/>
<gene>
    <name evidence="3" type="ORF">WN71_032745</name>
</gene>
<dbReference type="STRING" id="1428628.WN71_032745"/>
<dbReference type="Proteomes" id="UP000034196">
    <property type="component" value="Unassembled WGS sequence"/>
</dbReference>
<evidence type="ECO:0000256" key="1">
    <source>
        <dbReference type="SAM" id="MobiDB-lite"/>
    </source>
</evidence>
<dbReference type="EMBL" id="LAVA02000097">
    <property type="protein sequence ID" value="OIJ63595.1"/>
    <property type="molecule type" value="Genomic_DNA"/>
</dbReference>
<proteinExistence type="predicted"/>